<keyword evidence="2" id="KW-0442">Lipid degradation</keyword>
<dbReference type="PANTHER" id="PTHR10272:SF0">
    <property type="entry name" value="PLATELET-ACTIVATING FACTOR ACETYLHYDROLASE"/>
    <property type="match status" value="1"/>
</dbReference>
<evidence type="ECO:0000256" key="2">
    <source>
        <dbReference type="ARBA" id="ARBA00022963"/>
    </source>
</evidence>
<proteinExistence type="predicted"/>
<evidence type="ECO:0000256" key="4">
    <source>
        <dbReference type="SAM" id="Phobius"/>
    </source>
</evidence>
<sequence length="451" mass="49190">MMRAFEVVLLVADAVMLALLMISPQRSRCGHLALVPIAAAIVQLLMEGARWQLVPAYALGVVLFAALLVRAVRPAGGTGSKDAAEPVGAGSAGGRRRVRRVVVAGLGLVVMGGAVAVPLAVPVFRFPEPTGPFAIGTLTYHWVDEARAEIFTADPGDRRELMAQIRYPAEADPSAPRTPYLENAEAVTPALGRVLQVPGFVLGHLRYVTTNAVRSAPALPGRYPVLVFLAGRMGLRQVNTFQIEELASRGYVIVALDQPYAAARVIFPDGRASDYDPRMNNRAFKVAHIPHLARDVTFALNRLVDIDRNDSRLQGRLDLGLAGLFGHSLGGVVGAQACMMEPRLRACLLEDAFMPDEVVRTGLRQPTMWITRDAATMRLERHRAGDWPETEIEEHHRTMRAVFETLPGEGHFVQVPGMLHLDMTDGPLLAPPLLDRPSDQFPEVLLESTRK</sequence>
<protein>
    <recommendedName>
        <fullName evidence="7">Alpha/beta hydrolase</fullName>
    </recommendedName>
</protein>
<organism evidence="5 6">
    <name type="scientific">Nonomuraea harbinensis</name>
    <dbReference type="NCBI Taxonomy" id="1286938"/>
    <lineage>
        <taxon>Bacteria</taxon>
        <taxon>Bacillati</taxon>
        <taxon>Actinomycetota</taxon>
        <taxon>Actinomycetes</taxon>
        <taxon>Streptosporangiales</taxon>
        <taxon>Streptosporangiaceae</taxon>
        <taxon>Nonomuraea</taxon>
    </lineage>
</organism>
<keyword evidence="4" id="KW-0812">Transmembrane</keyword>
<keyword evidence="4" id="KW-0472">Membrane</keyword>
<evidence type="ECO:0000313" key="6">
    <source>
        <dbReference type="Proteomes" id="UP001596096"/>
    </source>
</evidence>
<keyword evidence="6" id="KW-1185">Reference proteome</keyword>
<dbReference type="RefSeq" id="WP_219551735.1">
    <property type="nucleotide sequence ID" value="NZ_JAHKRN010000079.1"/>
</dbReference>
<feature type="transmembrane region" description="Helical" evidence="4">
    <location>
        <begin position="53"/>
        <end position="72"/>
    </location>
</feature>
<evidence type="ECO:0000256" key="3">
    <source>
        <dbReference type="ARBA" id="ARBA00023098"/>
    </source>
</evidence>
<keyword evidence="1" id="KW-0378">Hydrolase</keyword>
<gene>
    <name evidence="5" type="ORF">ACFPUY_42200</name>
</gene>
<dbReference type="EMBL" id="JBHSNW010000038">
    <property type="protein sequence ID" value="MFC5821738.1"/>
    <property type="molecule type" value="Genomic_DNA"/>
</dbReference>
<evidence type="ECO:0008006" key="7">
    <source>
        <dbReference type="Google" id="ProtNLM"/>
    </source>
</evidence>
<reference evidence="6" key="1">
    <citation type="journal article" date="2019" name="Int. J. Syst. Evol. Microbiol.">
        <title>The Global Catalogue of Microorganisms (GCM) 10K type strain sequencing project: providing services to taxonomists for standard genome sequencing and annotation.</title>
        <authorList>
            <consortium name="The Broad Institute Genomics Platform"/>
            <consortium name="The Broad Institute Genome Sequencing Center for Infectious Disease"/>
            <person name="Wu L."/>
            <person name="Ma J."/>
        </authorList>
    </citation>
    <scope>NUCLEOTIDE SEQUENCE [LARGE SCALE GENOMIC DNA]</scope>
    <source>
        <strain evidence="6">CGMCC 4.7106</strain>
    </source>
</reference>
<dbReference type="Pfam" id="PF03403">
    <property type="entry name" value="PAF-AH_p_II"/>
    <property type="match status" value="1"/>
</dbReference>
<accession>A0ABW1CA81</accession>
<evidence type="ECO:0000313" key="5">
    <source>
        <dbReference type="EMBL" id="MFC5821738.1"/>
    </source>
</evidence>
<feature type="transmembrane region" description="Helical" evidence="4">
    <location>
        <begin position="101"/>
        <end position="124"/>
    </location>
</feature>
<comment type="caution">
    <text evidence="5">The sequence shown here is derived from an EMBL/GenBank/DDBJ whole genome shotgun (WGS) entry which is preliminary data.</text>
</comment>
<name>A0ABW1CA81_9ACTN</name>
<evidence type="ECO:0000256" key="1">
    <source>
        <dbReference type="ARBA" id="ARBA00022801"/>
    </source>
</evidence>
<keyword evidence="3" id="KW-0443">Lipid metabolism</keyword>
<dbReference type="PANTHER" id="PTHR10272">
    <property type="entry name" value="PLATELET-ACTIVATING FACTOR ACETYLHYDROLASE"/>
    <property type="match status" value="1"/>
</dbReference>
<keyword evidence="4" id="KW-1133">Transmembrane helix</keyword>
<dbReference type="Proteomes" id="UP001596096">
    <property type="component" value="Unassembled WGS sequence"/>
</dbReference>